<dbReference type="Pfam" id="PF03816">
    <property type="entry name" value="LytR_cpsA_psr"/>
    <property type="match status" value="1"/>
</dbReference>
<evidence type="ECO:0000256" key="1">
    <source>
        <dbReference type="ARBA" id="ARBA00006068"/>
    </source>
</evidence>
<keyword evidence="3" id="KW-0472">Membrane</keyword>
<evidence type="ECO:0000313" key="6">
    <source>
        <dbReference type="Proteomes" id="UP001556631"/>
    </source>
</evidence>
<feature type="transmembrane region" description="Helical" evidence="3">
    <location>
        <begin position="26"/>
        <end position="50"/>
    </location>
</feature>
<keyword evidence="6" id="KW-1185">Reference proteome</keyword>
<accession>A0ABV3T1A6</accession>
<comment type="caution">
    <text evidence="5">The sequence shown here is derived from an EMBL/GenBank/DDBJ whole genome shotgun (WGS) entry which is preliminary data.</text>
</comment>
<keyword evidence="3" id="KW-1133">Transmembrane helix</keyword>
<feature type="compositionally biased region" description="Low complexity" evidence="2">
    <location>
        <begin position="379"/>
        <end position="393"/>
    </location>
</feature>
<dbReference type="Gene3D" id="3.40.630.190">
    <property type="entry name" value="LCP protein"/>
    <property type="match status" value="1"/>
</dbReference>
<dbReference type="EMBL" id="JBFPJR010000015">
    <property type="protein sequence ID" value="MEX0428050.1"/>
    <property type="molecule type" value="Genomic_DNA"/>
</dbReference>
<dbReference type="RefSeq" id="WP_367994000.1">
    <property type="nucleotide sequence ID" value="NZ_JBFPJR010000015.1"/>
</dbReference>
<evidence type="ECO:0000313" key="5">
    <source>
        <dbReference type="EMBL" id="MEX0428050.1"/>
    </source>
</evidence>
<evidence type="ECO:0000256" key="3">
    <source>
        <dbReference type="SAM" id="Phobius"/>
    </source>
</evidence>
<dbReference type="InterPro" id="IPR004474">
    <property type="entry name" value="LytR_CpsA_psr"/>
</dbReference>
<sequence length="420" mass="44966">MSRHLDSAAPPASGGKRRAQPPRKHTIWKVLGSTLLALVLLTGLGTVYLYRHLNGNLTVLDVNGDILGDRPDKLAVEGPHEPLNILVMGDDTRDCAGCKIDNEAGAGGSDTTILLHLSADRKHAYGVSIPRDSIVDRPECKGKDGEVIPAADDQMWNAAYSVGGPACTIAQLEHLTGIRVDHFVVVDFASFKSMVDAIGGVEVCIPQTWDDRAHGIYLPAGTRRISGDQALKYVRIRHGIGDGSDIGRVKRQQAFIGSMAAQVLSSNTLANPVKIVKFLDAATKGLSIDKGMGNLKKMAEIAYGFKDIGLDKIQFITIPWEYDPENPNRVVWLPEAKRVWNRLRLDKPLTKHLTEGAIDASSVPGAKSSQGDKAKDGGTSSDTPSETPSSSPSKGVDGESPSTPQDEQQKAALEQAGLCA</sequence>
<gene>
    <name evidence="5" type="ORF">AB3X52_10505</name>
</gene>
<dbReference type="NCBIfam" id="TIGR00350">
    <property type="entry name" value="lytR_cpsA_psr"/>
    <property type="match status" value="1"/>
</dbReference>
<organism evidence="5 6">
    <name type="scientific">Nocardioides eburneus</name>
    <dbReference type="NCBI Taxonomy" id="3231482"/>
    <lineage>
        <taxon>Bacteria</taxon>
        <taxon>Bacillati</taxon>
        <taxon>Actinomycetota</taxon>
        <taxon>Actinomycetes</taxon>
        <taxon>Propionibacteriales</taxon>
        <taxon>Nocardioidaceae</taxon>
        <taxon>Nocardioides</taxon>
    </lineage>
</organism>
<dbReference type="PANTHER" id="PTHR33392:SF6">
    <property type="entry name" value="POLYISOPRENYL-TEICHOIC ACID--PEPTIDOGLYCAN TEICHOIC ACID TRANSFERASE TAGU"/>
    <property type="match status" value="1"/>
</dbReference>
<reference evidence="5 6" key="1">
    <citation type="submission" date="2024-07" db="EMBL/GenBank/DDBJ databases">
        <authorList>
            <person name="Lee S."/>
            <person name="Kang M."/>
        </authorList>
    </citation>
    <scope>NUCLEOTIDE SEQUENCE [LARGE SCALE GENOMIC DNA]</scope>
    <source>
        <strain evidence="5 6">DS6</strain>
    </source>
</reference>
<comment type="similarity">
    <text evidence="1">Belongs to the LytR/CpsA/Psr (LCP) family.</text>
</comment>
<feature type="region of interest" description="Disordered" evidence="2">
    <location>
        <begin position="356"/>
        <end position="420"/>
    </location>
</feature>
<keyword evidence="3" id="KW-0812">Transmembrane</keyword>
<dbReference type="PANTHER" id="PTHR33392">
    <property type="entry name" value="POLYISOPRENYL-TEICHOIC ACID--PEPTIDOGLYCAN TEICHOIC ACID TRANSFERASE TAGU"/>
    <property type="match status" value="1"/>
</dbReference>
<feature type="region of interest" description="Disordered" evidence="2">
    <location>
        <begin position="1"/>
        <end position="23"/>
    </location>
</feature>
<proteinExistence type="inferred from homology"/>
<protein>
    <submittedName>
        <fullName evidence="5">LCP family protein</fullName>
    </submittedName>
</protein>
<dbReference type="Proteomes" id="UP001556631">
    <property type="component" value="Unassembled WGS sequence"/>
</dbReference>
<evidence type="ECO:0000256" key="2">
    <source>
        <dbReference type="SAM" id="MobiDB-lite"/>
    </source>
</evidence>
<dbReference type="InterPro" id="IPR050922">
    <property type="entry name" value="LytR/CpsA/Psr_CW_biosynth"/>
</dbReference>
<evidence type="ECO:0000259" key="4">
    <source>
        <dbReference type="Pfam" id="PF03816"/>
    </source>
</evidence>
<feature type="domain" description="Cell envelope-related transcriptional attenuator" evidence="4">
    <location>
        <begin position="109"/>
        <end position="263"/>
    </location>
</feature>
<name>A0ABV3T1A6_9ACTN</name>